<gene>
    <name evidence="2" type="ORF">SCFA_810008</name>
</gene>
<organism evidence="2">
    <name type="scientific">anaerobic digester metagenome</name>
    <dbReference type="NCBI Taxonomy" id="1263854"/>
    <lineage>
        <taxon>unclassified sequences</taxon>
        <taxon>metagenomes</taxon>
        <taxon>ecological metagenomes</taxon>
    </lineage>
</organism>
<name>A0A485M6B4_9ZZZZ</name>
<evidence type="ECO:0000313" key="2">
    <source>
        <dbReference type="EMBL" id="VFU19517.1"/>
    </source>
</evidence>
<protein>
    <submittedName>
        <fullName evidence="2">Uncharacterized protein</fullName>
    </submittedName>
</protein>
<dbReference type="EMBL" id="CAADRN010000385">
    <property type="protein sequence ID" value="VFU19517.1"/>
    <property type="molecule type" value="Genomic_DNA"/>
</dbReference>
<proteinExistence type="predicted"/>
<feature type="region of interest" description="Disordered" evidence="1">
    <location>
        <begin position="14"/>
        <end position="50"/>
    </location>
</feature>
<evidence type="ECO:0000256" key="1">
    <source>
        <dbReference type="SAM" id="MobiDB-lite"/>
    </source>
</evidence>
<dbReference type="AlphaFoldDB" id="A0A485M6B4"/>
<feature type="compositionally biased region" description="Basic and acidic residues" evidence="1">
    <location>
        <begin position="14"/>
        <end position="27"/>
    </location>
</feature>
<reference evidence="2" key="1">
    <citation type="submission" date="2019-03" db="EMBL/GenBank/DDBJ databases">
        <authorList>
            <person name="Hao L."/>
        </authorList>
    </citation>
    <scope>NUCLEOTIDE SEQUENCE</scope>
</reference>
<accession>A0A485M6B4</accession>
<sequence>MYIIIFFLPGKQNKRGDLLKESPEGLNRDSFAPFPLTGGAPVSRQYPDGL</sequence>